<feature type="region of interest" description="Disordered" evidence="1">
    <location>
        <begin position="63"/>
        <end position="85"/>
    </location>
</feature>
<evidence type="ECO:0008006" key="4">
    <source>
        <dbReference type="Google" id="ProtNLM"/>
    </source>
</evidence>
<gene>
    <name evidence="2" type="ORF">BD410DRAFT_539934</name>
</gene>
<reference evidence="2 3" key="1">
    <citation type="submission" date="2018-06" db="EMBL/GenBank/DDBJ databases">
        <title>A transcriptomic atlas of mushroom development highlights an independent origin of complex multicellularity.</title>
        <authorList>
            <consortium name="DOE Joint Genome Institute"/>
            <person name="Krizsan K."/>
            <person name="Almasi E."/>
            <person name="Merenyi Z."/>
            <person name="Sahu N."/>
            <person name="Viragh M."/>
            <person name="Koszo T."/>
            <person name="Mondo S."/>
            <person name="Kiss B."/>
            <person name="Balint B."/>
            <person name="Kues U."/>
            <person name="Barry K."/>
            <person name="Hegedus J.C."/>
            <person name="Henrissat B."/>
            <person name="Johnson J."/>
            <person name="Lipzen A."/>
            <person name="Ohm R."/>
            <person name="Nagy I."/>
            <person name="Pangilinan J."/>
            <person name="Yan J."/>
            <person name="Xiong Y."/>
            <person name="Grigoriev I.V."/>
            <person name="Hibbett D.S."/>
            <person name="Nagy L.G."/>
        </authorList>
    </citation>
    <scope>NUCLEOTIDE SEQUENCE [LARGE SCALE GENOMIC DNA]</scope>
    <source>
        <strain evidence="2 3">SZMC22713</strain>
    </source>
</reference>
<name>A0A4Y7PRU3_9AGAM</name>
<feature type="region of interest" description="Disordered" evidence="1">
    <location>
        <begin position="1"/>
        <end position="21"/>
    </location>
</feature>
<feature type="compositionally biased region" description="Acidic residues" evidence="1">
    <location>
        <begin position="198"/>
        <end position="212"/>
    </location>
</feature>
<feature type="region of interest" description="Disordered" evidence="1">
    <location>
        <begin position="177"/>
        <end position="252"/>
    </location>
</feature>
<dbReference type="Proteomes" id="UP000294933">
    <property type="component" value="Unassembled WGS sequence"/>
</dbReference>
<dbReference type="AlphaFoldDB" id="A0A4Y7PRU3"/>
<evidence type="ECO:0000313" key="2">
    <source>
        <dbReference type="EMBL" id="TDL17746.1"/>
    </source>
</evidence>
<dbReference type="EMBL" id="ML170217">
    <property type="protein sequence ID" value="TDL17746.1"/>
    <property type="molecule type" value="Genomic_DNA"/>
</dbReference>
<evidence type="ECO:0000256" key="1">
    <source>
        <dbReference type="SAM" id="MobiDB-lite"/>
    </source>
</evidence>
<sequence length="252" mass="27535">MIGGNAPTDHGRRRSLDRITHREFRQRNPADVDIDSMSDVTCAFYPECPHGDECSFKHVDCETPGEPEVDADKTPTSAKSGRKVRMRPNSIEVSRHNVPLLITSPTAIPAPSADEREKENRRDSRGWISTKENMKVRPLSIAVPPMTKDVVVTSPTQPFHDTSAKEKLKARPLSIAVPPMRPSYVPTSPTQAKHDTGDDGDDEADGEGDEQEDLHAIETIVLRSHSSSPTPGVETVQMSDVVQSPGAISISA</sequence>
<organism evidence="2 3">
    <name type="scientific">Rickenella mellea</name>
    <dbReference type="NCBI Taxonomy" id="50990"/>
    <lineage>
        <taxon>Eukaryota</taxon>
        <taxon>Fungi</taxon>
        <taxon>Dikarya</taxon>
        <taxon>Basidiomycota</taxon>
        <taxon>Agaricomycotina</taxon>
        <taxon>Agaricomycetes</taxon>
        <taxon>Hymenochaetales</taxon>
        <taxon>Rickenellaceae</taxon>
        <taxon>Rickenella</taxon>
    </lineage>
</organism>
<dbReference type="VEuPathDB" id="FungiDB:BD410DRAFT_539934"/>
<feature type="region of interest" description="Disordered" evidence="1">
    <location>
        <begin position="105"/>
        <end position="125"/>
    </location>
</feature>
<feature type="compositionally biased region" description="Polar residues" evidence="1">
    <location>
        <begin position="224"/>
        <end position="242"/>
    </location>
</feature>
<accession>A0A4Y7PRU3</accession>
<evidence type="ECO:0000313" key="3">
    <source>
        <dbReference type="Proteomes" id="UP000294933"/>
    </source>
</evidence>
<proteinExistence type="predicted"/>
<protein>
    <recommendedName>
        <fullName evidence="4">C3H1-type domain-containing protein</fullName>
    </recommendedName>
</protein>
<keyword evidence="3" id="KW-1185">Reference proteome</keyword>
<feature type="compositionally biased region" description="Basic and acidic residues" evidence="1">
    <location>
        <begin position="113"/>
        <end position="125"/>
    </location>
</feature>